<dbReference type="InterPro" id="IPR056798">
    <property type="entry name" value="ADH_Fe_C"/>
</dbReference>
<evidence type="ECO:0000313" key="4">
    <source>
        <dbReference type="EMBL" id="MFD2612307.1"/>
    </source>
</evidence>
<sequence>MIFRSPKSVYFGNQSLNNLGAILKELGIKKPLIVTDKFLSGSALMDKVKNPLEESKVAYGIFDETMPEPTTKSIDNLREFFAKDNYDGLVAFGGGSAMDSAKALAVMETFGGQYRQWHVPNTPNDDVKYPIIAIPTTAGTGSEVSNACILKEDSGEKLIYLGASCVPAAAIIDYEFTLDMPAKLTAAAGIDALAHALESYISRGANPYSDAMAIHAMKLIGPNLRKVYNNPHDSEAREAVMIGANQAGYAFTSAGLTLVHGMSAPLGGLFHIQHGLSNAMIMPAVHRYSLKHELPRYAEAARIMGLVDAKASDNEAGQALIDELSALNKELNIPTLEEFGVDKEKYFNSLELMAKQALASGAPQLNPIVPNEQELVELYKEIWNERW</sequence>
<dbReference type="SUPFAM" id="SSF56796">
    <property type="entry name" value="Dehydroquinate synthase-like"/>
    <property type="match status" value="1"/>
</dbReference>
<evidence type="ECO:0000259" key="3">
    <source>
        <dbReference type="Pfam" id="PF25137"/>
    </source>
</evidence>
<comment type="caution">
    <text evidence="4">The sequence shown here is derived from an EMBL/GenBank/DDBJ whole genome shotgun (WGS) entry which is preliminary data.</text>
</comment>
<name>A0ABW5PDB3_9BACL</name>
<evidence type="ECO:0000313" key="5">
    <source>
        <dbReference type="Proteomes" id="UP001597541"/>
    </source>
</evidence>
<keyword evidence="5" id="KW-1185">Reference proteome</keyword>
<protein>
    <submittedName>
        <fullName evidence="4">Iron-containing alcohol dehydrogenase</fullName>
    </submittedName>
</protein>
<gene>
    <name evidence="4" type="ORF">ACFSUF_07660</name>
</gene>
<proteinExistence type="predicted"/>
<dbReference type="Pfam" id="PF25137">
    <property type="entry name" value="ADH_Fe_C"/>
    <property type="match status" value="1"/>
</dbReference>
<evidence type="ECO:0000259" key="2">
    <source>
        <dbReference type="Pfam" id="PF00465"/>
    </source>
</evidence>
<dbReference type="Pfam" id="PF00465">
    <property type="entry name" value="Fe-ADH"/>
    <property type="match status" value="1"/>
</dbReference>
<dbReference type="RefSeq" id="WP_377601690.1">
    <property type="nucleotide sequence ID" value="NZ_JBHUME010000005.1"/>
</dbReference>
<dbReference type="InterPro" id="IPR039697">
    <property type="entry name" value="Alcohol_dehydrogenase_Fe"/>
</dbReference>
<dbReference type="PANTHER" id="PTHR11496">
    <property type="entry name" value="ALCOHOL DEHYDROGENASE"/>
    <property type="match status" value="1"/>
</dbReference>
<dbReference type="InterPro" id="IPR001670">
    <property type="entry name" value="ADH_Fe/GldA"/>
</dbReference>
<feature type="domain" description="Fe-containing alcohol dehydrogenase-like C-terminal" evidence="3">
    <location>
        <begin position="185"/>
        <end position="382"/>
    </location>
</feature>
<evidence type="ECO:0000256" key="1">
    <source>
        <dbReference type="ARBA" id="ARBA00023002"/>
    </source>
</evidence>
<feature type="domain" description="Alcohol dehydrogenase iron-type/glycerol dehydrogenase GldA" evidence="2">
    <location>
        <begin position="6"/>
        <end position="173"/>
    </location>
</feature>
<organism evidence="4 5">
    <name type="scientific">Paenibacillus gansuensis</name>
    <dbReference type="NCBI Taxonomy" id="306542"/>
    <lineage>
        <taxon>Bacteria</taxon>
        <taxon>Bacillati</taxon>
        <taxon>Bacillota</taxon>
        <taxon>Bacilli</taxon>
        <taxon>Bacillales</taxon>
        <taxon>Paenibacillaceae</taxon>
        <taxon>Paenibacillus</taxon>
    </lineage>
</organism>
<dbReference type="PANTHER" id="PTHR11496:SF83">
    <property type="entry name" value="HYDROXYACID-OXOACID TRANSHYDROGENASE, MITOCHONDRIAL"/>
    <property type="match status" value="1"/>
</dbReference>
<reference evidence="5" key="1">
    <citation type="journal article" date="2019" name="Int. J. Syst. Evol. Microbiol.">
        <title>The Global Catalogue of Microorganisms (GCM) 10K type strain sequencing project: providing services to taxonomists for standard genome sequencing and annotation.</title>
        <authorList>
            <consortium name="The Broad Institute Genomics Platform"/>
            <consortium name="The Broad Institute Genome Sequencing Center for Infectious Disease"/>
            <person name="Wu L."/>
            <person name="Ma J."/>
        </authorList>
    </citation>
    <scope>NUCLEOTIDE SEQUENCE [LARGE SCALE GENOMIC DNA]</scope>
    <source>
        <strain evidence="5">KCTC 3950</strain>
    </source>
</reference>
<dbReference type="EMBL" id="JBHUME010000005">
    <property type="protein sequence ID" value="MFD2612307.1"/>
    <property type="molecule type" value="Genomic_DNA"/>
</dbReference>
<keyword evidence="1" id="KW-0560">Oxidoreductase</keyword>
<dbReference type="Proteomes" id="UP001597541">
    <property type="component" value="Unassembled WGS sequence"/>
</dbReference>
<accession>A0ABW5PDB3</accession>
<dbReference type="Gene3D" id="3.40.50.1970">
    <property type="match status" value="1"/>
</dbReference>
<dbReference type="CDD" id="cd08194">
    <property type="entry name" value="Fe-ADH-like"/>
    <property type="match status" value="1"/>
</dbReference>
<dbReference type="Gene3D" id="1.20.1090.10">
    <property type="entry name" value="Dehydroquinate synthase-like - alpha domain"/>
    <property type="match status" value="1"/>
</dbReference>